<evidence type="ECO:0000313" key="2">
    <source>
        <dbReference type="Proteomes" id="UP000649617"/>
    </source>
</evidence>
<feature type="non-terminal residue" evidence="1">
    <location>
        <position position="1"/>
    </location>
</feature>
<name>A0A812X559_SYMPI</name>
<comment type="caution">
    <text evidence="1">The sequence shown here is derived from an EMBL/GenBank/DDBJ whole genome shotgun (WGS) entry which is preliminary data.</text>
</comment>
<dbReference type="EMBL" id="CAJNIZ010045406">
    <property type="protein sequence ID" value="CAE7719238.1"/>
    <property type="molecule type" value="Genomic_DNA"/>
</dbReference>
<protein>
    <submittedName>
        <fullName evidence="1">Uncharacterized protein</fullName>
    </submittedName>
</protein>
<dbReference type="SUPFAM" id="SSF50985">
    <property type="entry name" value="RCC1/BLIP-II"/>
    <property type="match status" value="1"/>
</dbReference>
<feature type="non-terminal residue" evidence="1">
    <location>
        <position position="84"/>
    </location>
</feature>
<dbReference type="InterPro" id="IPR009091">
    <property type="entry name" value="RCC1/BLIP-II"/>
</dbReference>
<reference evidence="1" key="1">
    <citation type="submission" date="2021-02" db="EMBL/GenBank/DDBJ databases">
        <authorList>
            <person name="Dougan E. K."/>
            <person name="Rhodes N."/>
            <person name="Thang M."/>
            <person name="Chan C."/>
        </authorList>
    </citation>
    <scope>NUCLEOTIDE SEQUENCE</scope>
</reference>
<dbReference type="Gene3D" id="2.130.10.30">
    <property type="entry name" value="Regulator of chromosome condensation 1/beta-lactamase-inhibitor protein II"/>
    <property type="match status" value="1"/>
</dbReference>
<sequence>DATSHGHTRSVEAQLRNVQVISATRSAFAALLADGTVVTWGDAATGGDSRHVQELLKDTRHIEASDKAFAAILGNGSIVTWGDK</sequence>
<dbReference type="OrthoDB" id="444959at2759"/>
<keyword evidence="2" id="KW-1185">Reference proteome</keyword>
<proteinExistence type="predicted"/>
<organism evidence="1 2">
    <name type="scientific">Symbiodinium pilosum</name>
    <name type="common">Dinoflagellate</name>
    <dbReference type="NCBI Taxonomy" id="2952"/>
    <lineage>
        <taxon>Eukaryota</taxon>
        <taxon>Sar</taxon>
        <taxon>Alveolata</taxon>
        <taxon>Dinophyceae</taxon>
        <taxon>Suessiales</taxon>
        <taxon>Symbiodiniaceae</taxon>
        <taxon>Symbiodinium</taxon>
    </lineage>
</organism>
<accession>A0A812X559</accession>
<gene>
    <name evidence="1" type="ORF">SPIL2461_LOCUS20467</name>
</gene>
<dbReference type="Proteomes" id="UP000649617">
    <property type="component" value="Unassembled WGS sequence"/>
</dbReference>
<evidence type="ECO:0000313" key="1">
    <source>
        <dbReference type="EMBL" id="CAE7719238.1"/>
    </source>
</evidence>
<dbReference type="AlphaFoldDB" id="A0A812X559"/>